<name>A0ABX2BKK3_9BURK</name>
<dbReference type="Proteomes" id="UP000652198">
    <property type="component" value="Unassembled WGS sequence"/>
</dbReference>
<comment type="caution">
    <text evidence="1">The sequence shown here is derived from an EMBL/GenBank/DDBJ whole genome shotgun (WGS) entry which is preliminary data.</text>
</comment>
<sequence>MKCMLVVSTALVATTRASWMLNAGLLLHEVSTLSPSMVLFSPARSDESVVSPSCPTFFQVLA</sequence>
<keyword evidence="2" id="KW-1185">Reference proteome</keyword>
<proteinExistence type="predicted"/>
<reference evidence="1 2" key="1">
    <citation type="submission" date="2019-11" db="EMBL/GenBank/DDBJ databases">
        <title>Metabolism of dissolved organic matter in forest soils.</title>
        <authorList>
            <person name="Cyle K.T."/>
            <person name="Wilhelm R.C."/>
            <person name="Martinez C.E."/>
        </authorList>
    </citation>
    <scope>NUCLEOTIDE SEQUENCE [LARGE SCALE GENOMIC DNA]</scope>
    <source>
        <strain evidence="1 2">1N</strain>
    </source>
</reference>
<evidence type="ECO:0000313" key="1">
    <source>
        <dbReference type="EMBL" id="NPT41462.1"/>
    </source>
</evidence>
<gene>
    <name evidence="1" type="ORF">GNZ12_09050</name>
</gene>
<protein>
    <recommendedName>
        <fullName evidence="3">Secreted protein</fullName>
    </recommendedName>
</protein>
<dbReference type="RefSeq" id="WP_172310018.1">
    <property type="nucleotide sequence ID" value="NZ_WOEY01000034.1"/>
</dbReference>
<evidence type="ECO:0000313" key="2">
    <source>
        <dbReference type="Proteomes" id="UP000652198"/>
    </source>
</evidence>
<accession>A0ABX2BKK3</accession>
<evidence type="ECO:0008006" key="3">
    <source>
        <dbReference type="Google" id="ProtNLM"/>
    </source>
</evidence>
<organism evidence="1 2">
    <name type="scientific">Paraburkholderia solitsugae</name>
    <dbReference type="NCBI Taxonomy" id="2675748"/>
    <lineage>
        <taxon>Bacteria</taxon>
        <taxon>Pseudomonadati</taxon>
        <taxon>Pseudomonadota</taxon>
        <taxon>Betaproteobacteria</taxon>
        <taxon>Burkholderiales</taxon>
        <taxon>Burkholderiaceae</taxon>
        <taxon>Paraburkholderia</taxon>
    </lineage>
</organism>
<dbReference type="EMBL" id="WOEY01000034">
    <property type="protein sequence ID" value="NPT41462.1"/>
    <property type="molecule type" value="Genomic_DNA"/>
</dbReference>